<evidence type="ECO:0000313" key="5">
    <source>
        <dbReference type="Proteomes" id="UP000199448"/>
    </source>
</evidence>
<gene>
    <name evidence="4" type="ORF">SAMN04488034_10734</name>
</gene>
<dbReference type="Gene3D" id="3.55.50.30">
    <property type="match status" value="1"/>
</dbReference>
<dbReference type="InterPro" id="IPR032508">
    <property type="entry name" value="FecR_C"/>
</dbReference>
<evidence type="ECO:0000259" key="3">
    <source>
        <dbReference type="Pfam" id="PF16344"/>
    </source>
</evidence>
<dbReference type="Pfam" id="PF16344">
    <property type="entry name" value="FecR_C"/>
    <property type="match status" value="1"/>
</dbReference>
<dbReference type="STRING" id="390640.SAMN04488034_10734"/>
<dbReference type="PANTHER" id="PTHR30273">
    <property type="entry name" value="PERIPLASMIC SIGNAL SENSOR AND SIGMA FACTOR ACTIVATOR FECR-RELATED"/>
    <property type="match status" value="1"/>
</dbReference>
<dbReference type="Proteomes" id="UP000199448">
    <property type="component" value="Unassembled WGS sequence"/>
</dbReference>
<dbReference type="AlphaFoldDB" id="A0A1H5NZ14"/>
<dbReference type="GO" id="GO:0016989">
    <property type="term" value="F:sigma factor antagonist activity"/>
    <property type="evidence" value="ECO:0007669"/>
    <property type="project" value="TreeGrafter"/>
</dbReference>
<keyword evidence="1" id="KW-1133">Transmembrane helix</keyword>
<evidence type="ECO:0000256" key="1">
    <source>
        <dbReference type="SAM" id="Phobius"/>
    </source>
</evidence>
<dbReference type="RefSeq" id="WP_143029425.1">
    <property type="nucleotide sequence ID" value="NZ_FNGG01000007.1"/>
</dbReference>
<dbReference type="InterPro" id="IPR006860">
    <property type="entry name" value="FecR"/>
</dbReference>
<feature type="transmembrane region" description="Helical" evidence="1">
    <location>
        <begin position="72"/>
        <end position="93"/>
    </location>
</feature>
<dbReference type="EMBL" id="FNUG01000007">
    <property type="protein sequence ID" value="SEF06846.1"/>
    <property type="molecule type" value="Genomic_DNA"/>
</dbReference>
<evidence type="ECO:0000259" key="2">
    <source>
        <dbReference type="Pfam" id="PF04773"/>
    </source>
</evidence>
<keyword evidence="1" id="KW-0812">Transmembrane</keyword>
<name>A0A1H5NZ14_9FLAO</name>
<dbReference type="PIRSF" id="PIRSF018266">
    <property type="entry name" value="FecR"/>
    <property type="match status" value="1"/>
</dbReference>
<reference evidence="4 5" key="1">
    <citation type="submission" date="2016-10" db="EMBL/GenBank/DDBJ databases">
        <authorList>
            <person name="de Groot N.N."/>
        </authorList>
    </citation>
    <scope>NUCLEOTIDE SEQUENCE [LARGE SCALE GENOMIC DNA]</scope>
    <source>
        <strain evidence="4 5">DSM 23553</strain>
    </source>
</reference>
<keyword evidence="1" id="KW-0472">Membrane</keyword>
<feature type="domain" description="FecR protein" evidence="2">
    <location>
        <begin position="101"/>
        <end position="192"/>
    </location>
</feature>
<keyword evidence="5" id="KW-1185">Reference proteome</keyword>
<dbReference type="Pfam" id="PF04773">
    <property type="entry name" value="FecR"/>
    <property type="match status" value="1"/>
</dbReference>
<dbReference type="PANTHER" id="PTHR30273:SF2">
    <property type="entry name" value="PROTEIN FECR"/>
    <property type="match status" value="1"/>
</dbReference>
<sequence length="302" mass="34845">MDKESLLIKWLDGELSDSELALFKQLPEYQSYKKLNENAAYFKSPIINKEKQYAILKSRLEKEKRLASNENASFKILMRIAAIFVVGLGLYVATIKEDLVKVNTSIAEQTNFSLPDNSEIILNADSKIKYNEKDWEKKREVILKGEAFFKVAKGEKFEVETDLGTVTVLGTKFNVKQRGKLLEVHCYEGLVKVEVGEYNFKLPEGTSLRLFENKLKKGKTNFTNPSWISGKTTFESVPYYVVVEEFERQYGVTVVLNNFDRQKIFTGSFIHDNMDLALKSITQPFKLSYKINKDHIRIFKND</sequence>
<evidence type="ECO:0000313" key="4">
    <source>
        <dbReference type="EMBL" id="SEF06846.1"/>
    </source>
</evidence>
<protein>
    <submittedName>
        <fullName evidence="4">FecR family protein</fullName>
    </submittedName>
</protein>
<organism evidence="4 5">
    <name type="scientific">Salinimicrobium catena</name>
    <dbReference type="NCBI Taxonomy" id="390640"/>
    <lineage>
        <taxon>Bacteria</taxon>
        <taxon>Pseudomonadati</taxon>
        <taxon>Bacteroidota</taxon>
        <taxon>Flavobacteriia</taxon>
        <taxon>Flavobacteriales</taxon>
        <taxon>Flavobacteriaceae</taxon>
        <taxon>Salinimicrobium</taxon>
    </lineage>
</organism>
<accession>A0A1H5NZ14</accession>
<dbReference type="InterPro" id="IPR012373">
    <property type="entry name" value="Ferrdict_sens_TM"/>
</dbReference>
<proteinExistence type="predicted"/>
<feature type="domain" description="Protein FecR C-terminal" evidence="3">
    <location>
        <begin position="233"/>
        <end position="298"/>
    </location>
</feature>
<dbReference type="Gene3D" id="2.60.120.1440">
    <property type="match status" value="1"/>
</dbReference>